<feature type="domain" description="AMMECR1" evidence="2">
    <location>
        <begin position="19"/>
        <end position="283"/>
    </location>
</feature>
<reference evidence="3" key="1">
    <citation type="submission" date="2022-06" db="EMBL/GenBank/DDBJ databases">
        <authorList>
            <consortium name="SYNGENTA / RWTH Aachen University"/>
        </authorList>
    </citation>
    <scope>NUCLEOTIDE SEQUENCE</scope>
</reference>
<feature type="region of interest" description="Disordered" evidence="1">
    <location>
        <begin position="166"/>
        <end position="201"/>
    </location>
</feature>
<dbReference type="Gene3D" id="3.30.1490.150">
    <property type="entry name" value="Hypothetical protein ph0010, domain 2"/>
    <property type="match status" value="1"/>
</dbReference>
<protein>
    <submittedName>
        <fullName evidence="3">AMMECR1 domain-containing protein</fullName>
    </submittedName>
</protein>
<dbReference type="InterPro" id="IPR002733">
    <property type="entry name" value="AMMECR1_domain"/>
</dbReference>
<dbReference type="PANTHER" id="PTHR13016">
    <property type="entry name" value="AMMECR1 HOMOLOG"/>
    <property type="match status" value="1"/>
</dbReference>
<dbReference type="Gene3D" id="3.30.700.20">
    <property type="entry name" value="Hypothetical protein ph0010, domain 1"/>
    <property type="match status" value="1"/>
</dbReference>
<gene>
    <name evidence="3" type="ORF">PPACK8108_LOCUS7654</name>
</gene>
<organism evidence="3 4">
    <name type="scientific">Phakopsora pachyrhizi</name>
    <name type="common">Asian soybean rust disease fungus</name>
    <dbReference type="NCBI Taxonomy" id="170000"/>
    <lineage>
        <taxon>Eukaryota</taxon>
        <taxon>Fungi</taxon>
        <taxon>Dikarya</taxon>
        <taxon>Basidiomycota</taxon>
        <taxon>Pucciniomycotina</taxon>
        <taxon>Pucciniomycetes</taxon>
        <taxon>Pucciniales</taxon>
        <taxon>Phakopsoraceae</taxon>
        <taxon>Phakopsora</taxon>
    </lineage>
</organism>
<dbReference type="PROSITE" id="PS51112">
    <property type="entry name" value="AMMECR1"/>
    <property type="match status" value="1"/>
</dbReference>
<feature type="compositionally biased region" description="Low complexity" evidence="1">
    <location>
        <begin position="173"/>
        <end position="188"/>
    </location>
</feature>
<name>A0AAV0AWN6_PHAPC</name>
<comment type="caution">
    <text evidence="3">The sequence shown here is derived from an EMBL/GenBank/DDBJ whole genome shotgun (WGS) entry which is preliminary data.</text>
</comment>
<evidence type="ECO:0000256" key="1">
    <source>
        <dbReference type="SAM" id="MobiDB-lite"/>
    </source>
</evidence>
<proteinExistence type="predicted"/>
<dbReference type="InterPro" id="IPR036071">
    <property type="entry name" value="AMMECR1_dom_sf"/>
</dbReference>
<evidence type="ECO:0000313" key="3">
    <source>
        <dbReference type="EMBL" id="CAH7672816.1"/>
    </source>
</evidence>
<dbReference type="SUPFAM" id="SSF143447">
    <property type="entry name" value="AMMECR1-like"/>
    <property type="match status" value="2"/>
</dbReference>
<dbReference type="PANTHER" id="PTHR13016:SF0">
    <property type="entry name" value="AMME SYNDROME CANDIDATE GENE 1 PROTEIN"/>
    <property type="match status" value="1"/>
</dbReference>
<keyword evidence="4" id="KW-1185">Reference proteome</keyword>
<accession>A0AAV0AWN6</accession>
<sequence>MSGLDENLINRFSSHRSQPSDQHQLCKAQHCFYCIESIYNCLRSDGSNPSESFKPSKVVLDHLRDLIGQHQYPLFVTWNVIRSDGSHRLRGCIGNFSPSSLIDGLKEYAIISALRDHRFKPITISELQKLSCTVSLLHTFEDCDSITDWSVGIHGIYIHLPERLERNDSNNRSQPSTIQTNNSNSTTTKTDDDSQNPDVVSKEVRNCPRSWSISKGKKHYLSATYLPEVAAEQGWTKLEAIDSAICKAGWQGAITDEVRNAVVVERYQSSKWENSFKDWKDWRESAGFPLQ</sequence>
<dbReference type="Pfam" id="PF01871">
    <property type="entry name" value="AMMECR1"/>
    <property type="match status" value="2"/>
</dbReference>
<evidence type="ECO:0000259" key="2">
    <source>
        <dbReference type="PROSITE" id="PS51112"/>
    </source>
</evidence>
<dbReference type="InterPro" id="IPR023473">
    <property type="entry name" value="AMMECR1"/>
</dbReference>
<evidence type="ECO:0000313" key="4">
    <source>
        <dbReference type="Proteomes" id="UP001153365"/>
    </source>
</evidence>
<dbReference type="InterPro" id="IPR027485">
    <property type="entry name" value="AMMECR1_N"/>
</dbReference>
<dbReference type="Proteomes" id="UP001153365">
    <property type="component" value="Unassembled WGS sequence"/>
</dbReference>
<dbReference type="EMBL" id="CALTRL010001502">
    <property type="protein sequence ID" value="CAH7672816.1"/>
    <property type="molecule type" value="Genomic_DNA"/>
</dbReference>
<dbReference type="AlphaFoldDB" id="A0AAV0AWN6"/>